<dbReference type="RefSeq" id="WP_182254179.1">
    <property type="nucleotide sequence ID" value="NZ_CP043732.1"/>
</dbReference>
<accession>A0A7D8AJQ5</accession>
<organism evidence="2 3">
    <name type="scientific">Microbacterium esteraromaticum</name>
    <dbReference type="NCBI Taxonomy" id="57043"/>
    <lineage>
        <taxon>Bacteria</taxon>
        <taxon>Bacillati</taxon>
        <taxon>Actinomycetota</taxon>
        <taxon>Actinomycetes</taxon>
        <taxon>Micrococcales</taxon>
        <taxon>Microbacteriaceae</taxon>
        <taxon>Microbacterium</taxon>
    </lineage>
</organism>
<dbReference type="Gene3D" id="3.20.20.140">
    <property type="entry name" value="Metal-dependent hydrolases"/>
    <property type="match status" value="1"/>
</dbReference>
<protein>
    <submittedName>
        <fullName evidence="2">Amidohydrolase family protein</fullName>
    </submittedName>
</protein>
<dbReference type="PANTHER" id="PTHR32027:SF9">
    <property type="entry name" value="BLL3847 PROTEIN"/>
    <property type="match status" value="1"/>
</dbReference>
<dbReference type="InterPro" id="IPR011059">
    <property type="entry name" value="Metal-dep_hydrolase_composite"/>
</dbReference>
<evidence type="ECO:0000313" key="3">
    <source>
        <dbReference type="Proteomes" id="UP000515708"/>
    </source>
</evidence>
<keyword evidence="2" id="KW-0378">Hydrolase</keyword>
<evidence type="ECO:0000259" key="1">
    <source>
        <dbReference type="Pfam" id="PF07969"/>
    </source>
</evidence>
<sequence length="404" mass="43919">MIIRNVRPWGGAASDVEVAEARISRIRPHDAAAALAPGDVDGRGRLLLPSFSDVHVHLDSSRIGLPFRPHTGAPGVWGMMMNDRRNWRDTDVPHAEIVANTLEKMIVHGTTRVRSYAQVDVDCRLEKFESVLAAKERFADRVDLQIMTFPQAGILREEGTVEYLEESLRLGADVMGGIDPCQLDRDPVKHLDIVFALAEKYQVEVDIHLHEPAALGVFSTELVIERTRALGMQGKVTMSHAYDLGGVDAATTRRLIDEFAELDIAMASVAPAAPHQLPLADLVAAGVRFGLGEDGQRDYWSPYGNGDMLDRTWQLAFTNGYRRDELIEMSLAVATVGGASIMDHAVPRLAGIADRPGTAIGDRADLLIVDGETPTSAVMDRGGDRTVLHDGVVVADALQLTPAS</sequence>
<dbReference type="InterPro" id="IPR013108">
    <property type="entry name" value="Amidohydro_3"/>
</dbReference>
<dbReference type="Proteomes" id="UP000515708">
    <property type="component" value="Chromosome"/>
</dbReference>
<feature type="domain" description="Amidohydrolase 3" evidence="1">
    <location>
        <begin position="41"/>
        <end position="394"/>
    </location>
</feature>
<dbReference type="AlphaFoldDB" id="A0A7D8AJQ5"/>
<dbReference type="GO" id="GO:0016814">
    <property type="term" value="F:hydrolase activity, acting on carbon-nitrogen (but not peptide) bonds, in cyclic amidines"/>
    <property type="evidence" value="ECO:0007669"/>
    <property type="project" value="TreeGrafter"/>
</dbReference>
<proteinExistence type="predicted"/>
<dbReference type="InterPro" id="IPR052349">
    <property type="entry name" value="Metallo-hydrolase_Enzymes"/>
</dbReference>
<dbReference type="InterPro" id="IPR032466">
    <property type="entry name" value="Metal_Hydrolase"/>
</dbReference>
<dbReference type="Gene3D" id="2.30.40.10">
    <property type="entry name" value="Urease, subunit C, domain 1"/>
    <property type="match status" value="1"/>
</dbReference>
<dbReference type="Pfam" id="PF07969">
    <property type="entry name" value="Amidohydro_3"/>
    <property type="match status" value="1"/>
</dbReference>
<reference evidence="2 3" key="1">
    <citation type="journal article" date="2020" name="Front. Microbiol.">
        <title>Design of Bacterial Strain-Specific qPCR Assays Using NGS Data and Publicly Available Resources and Its Application to Track Biocontrol Strains.</title>
        <authorList>
            <person name="Hernandez I."/>
            <person name="Sant C."/>
            <person name="Martinez R."/>
            <person name="Fernandez C."/>
        </authorList>
    </citation>
    <scope>NUCLEOTIDE SEQUENCE [LARGE SCALE GENOMIC DNA]</scope>
    <source>
        <strain evidence="2 3">B24</strain>
    </source>
</reference>
<name>A0A7D8AJQ5_9MICO</name>
<dbReference type="PANTHER" id="PTHR32027">
    <property type="entry name" value="CYTOSINE DEAMINASE"/>
    <property type="match status" value="1"/>
</dbReference>
<dbReference type="SUPFAM" id="SSF51556">
    <property type="entry name" value="Metallo-dependent hydrolases"/>
    <property type="match status" value="1"/>
</dbReference>
<gene>
    <name evidence="2" type="ORF">FVO59_02125</name>
</gene>
<evidence type="ECO:0000313" key="2">
    <source>
        <dbReference type="EMBL" id="QMU96127.1"/>
    </source>
</evidence>
<dbReference type="EMBL" id="CP043732">
    <property type="protein sequence ID" value="QMU96127.1"/>
    <property type="molecule type" value="Genomic_DNA"/>
</dbReference>